<evidence type="ECO:0000313" key="2">
    <source>
        <dbReference type="Proteomes" id="UP001202248"/>
    </source>
</evidence>
<name>A0ABS9SH01_9BACT</name>
<dbReference type="RefSeq" id="WP_240827011.1">
    <property type="nucleotide sequence ID" value="NZ_JAKWBL010000001.1"/>
</dbReference>
<sequence length="99" mass="11693">MKESTKHIAIVTCCMDDWGGSEELWARAIPFLREHDISFTLYKDRINFSHPEIQNLRKQHVACVELDKPQSLLKRTRKKYIEKYFNGSALLFTPIARMH</sequence>
<reference evidence="1 2" key="1">
    <citation type="submission" date="2022-02" db="EMBL/GenBank/DDBJ databases">
        <authorList>
            <person name="Min J."/>
        </authorList>
    </citation>
    <scope>NUCLEOTIDE SEQUENCE [LARGE SCALE GENOMIC DNA]</scope>
    <source>
        <strain evidence="1 2">GR10-1</strain>
    </source>
</reference>
<comment type="caution">
    <text evidence="1">The sequence shown here is derived from an EMBL/GenBank/DDBJ whole genome shotgun (WGS) entry which is preliminary data.</text>
</comment>
<gene>
    <name evidence="1" type="ORF">MKP09_06805</name>
</gene>
<keyword evidence="2" id="KW-1185">Reference proteome</keyword>
<proteinExistence type="predicted"/>
<dbReference type="EMBL" id="JAKWBL010000001">
    <property type="protein sequence ID" value="MCH5597637.1"/>
    <property type="molecule type" value="Genomic_DNA"/>
</dbReference>
<organism evidence="1 2">
    <name type="scientific">Niabella ginsengisoli</name>
    <dbReference type="NCBI Taxonomy" id="522298"/>
    <lineage>
        <taxon>Bacteria</taxon>
        <taxon>Pseudomonadati</taxon>
        <taxon>Bacteroidota</taxon>
        <taxon>Chitinophagia</taxon>
        <taxon>Chitinophagales</taxon>
        <taxon>Chitinophagaceae</taxon>
        <taxon>Niabella</taxon>
    </lineage>
</organism>
<dbReference type="Proteomes" id="UP001202248">
    <property type="component" value="Unassembled WGS sequence"/>
</dbReference>
<evidence type="ECO:0008006" key="3">
    <source>
        <dbReference type="Google" id="ProtNLM"/>
    </source>
</evidence>
<evidence type="ECO:0000313" key="1">
    <source>
        <dbReference type="EMBL" id="MCH5597637.1"/>
    </source>
</evidence>
<accession>A0ABS9SH01</accession>
<protein>
    <recommendedName>
        <fullName evidence="3">Glycosyltransferase family 1 protein</fullName>
    </recommendedName>
</protein>